<reference evidence="1 2" key="1">
    <citation type="submission" date="2018-11" db="EMBL/GenBank/DDBJ databases">
        <authorList>
            <person name="Li F."/>
        </authorList>
    </citation>
    <scope>NUCLEOTIDE SEQUENCE [LARGE SCALE GENOMIC DNA]</scope>
    <source>
        <strain evidence="1 2">Gsoil 097</strain>
    </source>
</reference>
<dbReference type="Proteomes" id="UP000267128">
    <property type="component" value="Unassembled WGS sequence"/>
</dbReference>
<dbReference type="InterPro" id="IPR036249">
    <property type="entry name" value="Thioredoxin-like_sf"/>
</dbReference>
<dbReference type="AlphaFoldDB" id="A0A3N0CBG6"/>
<dbReference type="SUPFAM" id="SSF52833">
    <property type="entry name" value="Thioredoxin-like"/>
    <property type="match status" value="1"/>
</dbReference>
<dbReference type="RefSeq" id="WP_123229535.1">
    <property type="nucleotide sequence ID" value="NZ_RJSE01000009.1"/>
</dbReference>
<organism evidence="1 2">
    <name type="scientific">Nocardioides marmoriginsengisoli</name>
    <dbReference type="NCBI Taxonomy" id="661483"/>
    <lineage>
        <taxon>Bacteria</taxon>
        <taxon>Bacillati</taxon>
        <taxon>Actinomycetota</taxon>
        <taxon>Actinomycetes</taxon>
        <taxon>Propionibacteriales</taxon>
        <taxon>Nocardioidaceae</taxon>
        <taxon>Nocardioides</taxon>
    </lineage>
</organism>
<evidence type="ECO:0000313" key="1">
    <source>
        <dbReference type="EMBL" id="RNL60782.1"/>
    </source>
</evidence>
<protein>
    <submittedName>
        <fullName evidence="1">(2Fe-2S) ferredoxin domain-containing protein</fullName>
    </submittedName>
</protein>
<accession>A0A3N0CBG6</accession>
<name>A0A3N0CBG6_9ACTN</name>
<dbReference type="Gene3D" id="3.40.30.10">
    <property type="entry name" value="Glutaredoxin"/>
    <property type="match status" value="1"/>
</dbReference>
<dbReference type="EMBL" id="RJSE01000009">
    <property type="protein sequence ID" value="RNL60782.1"/>
    <property type="molecule type" value="Genomic_DNA"/>
</dbReference>
<dbReference type="CDD" id="cd02980">
    <property type="entry name" value="TRX_Fd_family"/>
    <property type="match status" value="1"/>
</dbReference>
<sequence>MDEALVLVGMSVREVSARDRIAALARSEGASLAFLQVGDPALGRELTRLADAGHRRIVLVGFSLGTMAPVVTWLRRIASYWWRERGPDAPTIEVATVLAAGVTADDLELARAVTRPITGTEAGLSSAAWEDVPAHRRQVFVCRGPRCSAQGADDAAEAMILALMRAGLGDDDVLVTQTGCQFPCNQSPVVSVQPDDVWYARVDAHVVDRIVDEHLVEGRVVEENRLPRHPS</sequence>
<keyword evidence="2" id="KW-1185">Reference proteome</keyword>
<proteinExistence type="predicted"/>
<gene>
    <name evidence="1" type="ORF">EFK50_21035</name>
</gene>
<dbReference type="OrthoDB" id="9800597at2"/>
<evidence type="ECO:0000313" key="2">
    <source>
        <dbReference type="Proteomes" id="UP000267128"/>
    </source>
</evidence>
<comment type="caution">
    <text evidence="1">The sequence shown here is derived from an EMBL/GenBank/DDBJ whole genome shotgun (WGS) entry which is preliminary data.</text>
</comment>